<dbReference type="GO" id="GO:0033499">
    <property type="term" value="P:galactose catabolic process via UDP-galactose, Leloir pathway"/>
    <property type="evidence" value="ECO:0007669"/>
    <property type="project" value="TreeGrafter"/>
</dbReference>
<evidence type="ECO:0000256" key="10">
    <source>
        <dbReference type="ARBA" id="ARBA00023277"/>
    </source>
</evidence>
<reference evidence="15" key="1">
    <citation type="submission" date="2016-10" db="EMBL/GenBank/DDBJ databases">
        <authorList>
            <person name="Varghese N."/>
            <person name="Submissions S."/>
        </authorList>
    </citation>
    <scope>NUCLEOTIDE SEQUENCE [LARGE SCALE GENOMIC DNA]</scope>
    <source>
        <strain evidence="15">DSM 25329</strain>
    </source>
</reference>
<evidence type="ECO:0000256" key="13">
    <source>
        <dbReference type="PIRSR" id="PIRSR005096-3"/>
    </source>
</evidence>
<evidence type="ECO:0000256" key="7">
    <source>
        <dbReference type="ARBA" id="ARBA00014165"/>
    </source>
</evidence>
<evidence type="ECO:0000313" key="15">
    <source>
        <dbReference type="Proteomes" id="UP000198748"/>
    </source>
</evidence>
<dbReference type="UniPathway" id="UPA00242"/>
<keyword evidence="15" id="KW-1185">Reference proteome</keyword>
<proteinExistence type="inferred from homology"/>
<dbReference type="InterPro" id="IPR011013">
    <property type="entry name" value="Gal_mutarotase_sf_dom"/>
</dbReference>
<dbReference type="PANTHER" id="PTHR10091">
    <property type="entry name" value="ALDOSE-1-EPIMERASE"/>
    <property type="match status" value="1"/>
</dbReference>
<feature type="binding site" evidence="13">
    <location>
        <begin position="176"/>
        <end position="178"/>
    </location>
    <ligand>
        <name>beta-D-galactose</name>
        <dbReference type="ChEBI" id="CHEBI:27667"/>
    </ligand>
</feature>
<name>A0A1G7PYS3_9BACT</name>
<evidence type="ECO:0000256" key="12">
    <source>
        <dbReference type="PIRSR" id="PIRSR005096-1"/>
    </source>
</evidence>
<evidence type="ECO:0000256" key="9">
    <source>
        <dbReference type="ARBA" id="ARBA00023235"/>
    </source>
</evidence>
<dbReference type="PIRSF" id="PIRSF005096">
    <property type="entry name" value="GALM"/>
    <property type="match status" value="1"/>
</dbReference>
<feature type="active site" description="Proton acceptor" evidence="12">
    <location>
        <position position="299"/>
    </location>
</feature>
<dbReference type="Pfam" id="PF01263">
    <property type="entry name" value="Aldose_epim"/>
    <property type="match status" value="1"/>
</dbReference>
<evidence type="ECO:0000256" key="3">
    <source>
        <dbReference type="ARBA" id="ARBA00005028"/>
    </source>
</evidence>
<evidence type="ECO:0000256" key="1">
    <source>
        <dbReference type="ARBA" id="ARBA00001614"/>
    </source>
</evidence>
<evidence type="ECO:0000313" key="14">
    <source>
        <dbReference type="EMBL" id="SDF91358.1"/>
    </source>
</evidence>
<dbReference type="GO" id="GO:0006006">
    <property type="term" value="P:glucose metabolic process"/>
    <property type="evidence" value="ECO:0007669"/>
    <property type="project" value="TreeGrafter"/>
</dbReference>
<feature type="active site" description="Proton donor" evidence="12">
    <location>
        <position position="176"/>
    </location>
</feature>
<dbReference type="PANTHER" id="PTHR10091:SF0">
    <property type="entry name" value="GALACTOSE MUTAROTASE"/>
    <property type="match status" value="1"/>
</dbReference>
<dbReference type="PROSITE" id="PS00545">
    <property type="entry name" value="ALDOSE_1_EPIMERASE"/>
    <property type="match status" value="1"/>
</dbReference>
<dbReference type="Proteomes" id="UP000198748">
    <property type="component" value="Unassembled WGS sequence"/>
</dbReference>
<comment type="similarity">
    <text evidence="4 11">Belongs to the aldose epimerase family.</text>
</comment>
<keyword evidence="10 11" id="KW-0119">Carbohydrate metabolism</keyword>
<comment type="subunit">
    <text evidence="5">Monomer.</text>
</comment>
<dbReference type="GO" id="GO:0005737">
    <property type="term" value="C:cytoplasm"/>
    <property type="evidence" value="ECO:0007669"/>
    <property type="project" value="TreeGrafter"/>
</dbReference>
<evidence type="ECO:0000256" key="2">
    <source>
        <dbReference type="ARBA" id="ARBA00001913"/>
    </source>
</evidence>
<dbReference type="GO" id="GO:0004034">
    <property type="term" value="F:aldose 1-epimerase activity"/>
    <property type="evidence" value="ECO:0007669"/>
    <property type="project" value="UniProtKB-EC"/>
</dbReference>
<comment type="cofactor">
    <cofactor evidence="2">
        <name>Ca(2+)</name>
        <dbReference type="ChEBI" id="CHEBI:29108"/>
    </cofactor>
</comment>
<dbReference type="InterPro" id="IPR008183">
    <property type="entry name" value="Aldose_1/G6P_1-epimerase"/>
</dbReference>
<dbReference type="InterPro" id="IPR047215">
    <property type="entry name" value="Galactose_mutarotase-like"/>
</dbReference>
<evidence type="ECO:0000256" key="4">
    <source>
        <dbReference type="ARBA" id="ARBA00006206"/>
    </source>
</evidence>
<dbReference type="GO" id="GO:0030246">
    <property type="term" value="F:carbohydrate binding"/>
    <property type="evidence" value="ECO:0007669"/>
    <property type="project" value="InterPro"/>
</dbReference>
<dbReference type="Gene3D" id="2.70.98.10">
    <property type="match status" value="1"/>
</dbReference>
<sequence length="332" mass="36196">MNLITCKPWGETANGPVYLFRLTNASGAFVEITNYGATLVSACVPDRHGKLANVVLGYDSLQGYEADPNYMGATIGRFANRISDAAFELDGRHYRLEANDGSNSNHGGSNGFHRQTFLHETGERCITLRYTSPGGEGGFPGTLQLAVRYEWTEDNALMIHYQATTDQPTVASFTNHAYFNLSGKTGLIDGHELHILAQNILETGADHIPTGAVIPAGILSFNGNNVGQKIQKENGNREGLNTCYILEKQADKLSKACQLTDPETGRALTVHTSYPGLLLYTGDYISGGTHRPFEGLCLECQHFPDAPNQPAFPSAVLRPGEVYDHTILFHFT</sequence>
<dbReference type="NCBIfam" id="NF008277">
    <property type="entry name" value="PRK11055.1"/>
    <property type="match status" value="1"/>
</dbReference>
<dbReference type="InterPro" id="IPR018052">
    <property type="entry name" value="Ald1_epimerase_CS"/>
</dbReference>
<dbReference type="InterPro" id="IPR015443">
    <property type="entry name" value="Aldose_1-epimerase"/>
</dbReference>
<evidence type="ECO:0000256" key="11">
    <source>
        <dbReference type="PIRNR" id="PIRNR005096"/>
    </source>
</evidence>
<dbReference type="RefSeq" id="WP_176885068.1">
    <property type="nucleotide sequence ID" value="NZ_FNAN01000013.1"/>
</dbReference>
<evidence type="ECO:0000256" key="6">
    <source>
        <dbReference type="ARBA" id="ARBA00013185"/>
    </source>
</evidence>
<dbReference type="SUPFAM" id="SSF74650">
    <property type="entry name" value="Galactose mutarotase-like"/>
    <property type="match status" value="1"/>
</dbReference>
<protein>
    <recommendedName>
        <fullName evidence="7 11">Aldose 1-epimerase</fullName>
        <ecNumber evidence="6 11">5.1.3.3</ecNumber>
    </recommendedName>
</protein>
<comment type="pathway">
    <text evidence="3 11">Carbohydrate metabolism; hexose metabolism.</text>
</comment>
<dbReference type="AlphaFoldDB" id="A0A1G7PYS3"/>
<keyword evidence="9 11" id="KW-0413">Isomerase</keyword>
<organism evidence="14 15">
    <name type="scientific">Dyadobacter soli</name>
    <dbReference type="NCBI Taxonomy" id="659014"/>
    <lineage>
        <taxon>Bacteria</taxon>
        <taxon>Pseudomonadati</taxon>
        <taxon>Bacteroidota</taxon>
        <taxon>Cytophagia</taxon>
        <taxon>Cytophagales</taxon>
        <taxon>Spirosomataceae</taxon>
        <taxon>Dyadobacter</taxon>
    </lineage>
</organism>
<evidence type="ECO:0000256" key="8">
    <source>
        <dbReference type="ARBA" id="ARBA00022837"/>
    </source>
</evidence>
<gene>
    <name evidence="14" type="ORF">SAMN04487996_113174</name>
</gene>
<dbReference type="InterPro" id="IPR014718">
    <property type="entry name" value="GH-type_carb-bd"/>
</dbReference>
<accession>A0A1G7PYS3</accession>
<dbReference type="EMBL" id="FNAN01000013">
    <property type="protein sequence ID" value="SDF91358.1"/>
    <property type="molecule type" value="Genomic_DNA"/>
</dbReference>
<comment type="catalytic activity">
    <reaction evidence="1 11">
        <text>alpha-D-glucose = beta-D-glucose</text>
        <dbReference type="Rhea" id="RHEA:10264"/>
        <dbReference type="ChEBI" id="CHEBI:15903"/>
        <dbReference type="ChEBI" id="CHEBI:17925"/>
        <dbReference type="EC" id="5.1.3.3"/>
    </reaction>
</comment>
<keyword evidence="8" id="KW-0106">Calcium</keyword>
<evidence type="ECO:0000256" key="5">
    <source>
        <dbReference type="ARBA" id="ARBA00011245"/>
    </source>
</evidence>
<feature type="binding site" evidence="13">
    <location>
        <begin position="80"/>
        <end position="81"/>
    </location>
    <ligand>
        <name>beta-D-galactose</name>
        <dbReference type="ChEBI" id="CHEBI:27667"/>
    </ligand>
</feature>
<dbReference type="EC" id="5.1.3.3" evidence="6 11"/>
<dbReference type="STRING" id="659014.SAMN04487996_113174"/>
<dbReference type="CDD" id="cd09019">
    <property type="entry name" value="galactose_mutarotase_like"/>
    <property type="match status" value="1"/>
</dbReference>